<dbReference type="SMART" id="SM00731">
    <property type="entry name" value="SprT"/>
    <property type="match status" value="1"/>
</dbReference>
<feature type="region of interest" description="Disordered" evidence="1">
    <location>
        <begin position="337"/>
        <end position="390"/>
    </location>
</feature>
<dbReference type="AlphaFoldDB" id="A0A317X732"/>
<gene>
    <name evidence="3" type="ORF">BO94DRAFT_563051</name>
</gene>
<dbReference type="InterPro" id="IPR035240">
    <property type="entry name" value="SprT_Zn_ribbon"/>
</dbReference>
<dbReference type="PANTHER" id="PTHR23099:SF0">
    <property type="entry name" value="GERM CELL NUCLEAR ACIDIC PROTEIN"/>
    <property type="match status" value="1"/>
</dbReference>
<dbReference type="Pfam" id="PF10263">
    <property type="entry name" value="SprT-like"/>
    <property type="match status" value="1"/>
</dbReference>
<proteinExistence type="predicted"/>
<dbReference type="EMBL" id="MSFK01000004">
    <property type="protein sequence ID" value="PWY94393.1"/>
    <property type="molecule type" value="Genomic_DNA"/>
</dbReference>
<evidence type="ECO:0000313" key="4">
    <source>
        <dbReference type="Proteomes" id="UP000246702"/>
    </source>
</evidence>
<feature type="domain" description="SprT-like" evidence="2">
    <location>
        <begin position="519"/>
        <end position="685"/>
    </location>
</feature>
<dbReference type="RefSeq" id="XP_025471154.1">
    <property type="nucleotide sequence ID" value="XM_025614329.1"/>
</dbReference>
<dbReference type="GeneID" id="37116472"/>
<sequence>MARLNPASPVKPAKLQERRTPPQNRLSRTATIKREPRDRSQASSASQKDNAEREQWAAIGETWSKSRSTTTAVERPRVKNRLQRADTVSSGTFDIFSESDGLSETENSSFSSSSRSLLTEDRTTDPLKLSQVNSLLLPLSHQPRNRSPRKSVGYNYDKENDPVDGEEQEDEGSSLSRNSSTASNRPAARTIARQTPPRGRSRTRYRDHQQPETKSDDEGGENGFDSMDDFIVSDNEEISYHETSDDETSEQEEKQPTPSPPRTRKRLLRGRRPDLGMELTVQDASHNGSLHLEPSVPATLTRAVPRLDTKPKKLFQSELEVLKKLNGLKLNQEEFDQLNQNPNEDTDQIDSPTKKSQSSKSGLETPPSSPSKRCLPSPTKSRVHIPPTPHRESVDAFWSQETTNNWVDQYSPCKIDLLPDFDESEIEDIDTDIMLRPVKKNQLRLIKLATDTAVGEEDSDIEATDTKIVPKTAKTSRTPVGALTKTPSKTALRKAEADKRKAEKARKQGFINKRQAMAEEFLKVLDNTVTGGRIRRLTAPTGGVSIVWKSFRTTAGRARWHVDNTSSEIHHAVVELGTSVIDAEDRLIKTLAHEFCHLANYMISGVLKDAHGKSFYQWADKVKESLKDHPIYGRHIEITTNHDYDIDYKYVWRCVDCSMDYKRHSKSIDVRKHRCGTCKGLLQQIKPKPRNISPLKKATPFKKPTAGLVNQAAQIMKQVEKRTYYVDLTES</sequence>
<dbReference type="OrthoDB" id="20772at2759"/>
<dbReference type="GO" id="GO:0005634">
    <property type="term" value="C:nucleus"/>
    <property type="evidence" value="ECO:0007669"/>
    <property type="project" value="TreeGrafter"/>
</dbReference>
<dbReference type="InterPro" id="IPR006640">
    <property type="entry name" value="SprT-like_domain"/>
</dbReference>
<evidence type="ECO:0000313" key="3">
    <source>
        <dbReference type="EMBL" id="PWY94393.1"/>
    </source>
</evidence>
<feature type="compositionally biased region" description="Polar residues" evidence="1">
    <location>
        <begin position="21"/>
        <end position="30"/>
    </location>
</feature>
<feature type="compositionally biased region" description="Polar residues" evidence="1">
    <location>
        <begin position="63"/>
        <end position="72"/>
    </location>
</feature>
<reference evidence="3 4" key="1">
    <citation type="submission" date="2016-12" db="EMBL/GenBank/DDBJ databases">
        <title>The genomes of Aspergillus section Nigri reveals drivers in fungal speciation.</title>
        <authorList>
            <consortium name="DOE Joint Genome Institute"/>
            <person name="Vesth T.C."/>
            <person name="Nybo J."/>
            <person name="Theobald S."/>
            <person name="Brandl J."/>
            <person name="Frisvad J.C."/>
            <person name="Nielsen K.F."/>
            <person name="Lyhne E.K."/>
            <person name="Kogle M.E."/>
            <person name="Kuo A."/>
            <person name="Riley R."/>
            <person name="Clum A."/>
            <person name="Nolan M."/>
            <person name="Lipzen A."/>
            <person name="Salamov A."/>
            <person name="Henrissat B."/>
            <person name="Wiebenga A."/>
            <person name="De Vries R.P."/>
            <person name="Grigoriev I.V."/>
            <person name="Mortensen U.H."/>
            <person name="Andersen M.R."/>
            <person name="Baker S.E."/>
        </authorList>
    </citation>
    <scope>NUCLEOTIDE SEQUENCE [LARGE SCALE GENOMIC DNA]</scope>
    <source>
        <strain evidence="3 4">CBS 115572</strain>
    </source>
</reference>
<feature type="compositionally biased region" description="Low complexity" evidence="1">
    <location>
        <begin position="102"/>
        <end position="117"/>
    </location>
</feature>
<keyword evidence="4" id="KW-1185">Reference proteome</keyword>
<feature type="region of interest" description="Disordered" evidence="1">
    <location>
        <begin position="1"/>
        <end position="293"/>
    </location>
</feature>
<name>A0A317X732_9EURO</name>
<feature type="compositionally biased region" description="Basic and acidic residues" evidence="1">
    <location>
        <begin position="204"/>
        <end position="217"/>
    </location>
</feature>
<accession>A0A317X732</accession>
<dbReference type="PANTHER" id="PTHR23099">
    <property type="entry name" value="TRANSCRIPTIONAL REGULATOR"/>
    <property type="match status" value="1"/>
</dbReference>
<protein>
    <recommendedName>
        <fullName evidence="2">SprT-like domain-containing protein</fullName>
    </recommendedName>
</protein>
<evidence type="ECO:0000256" key="1">
    <source>
        <dbReference type="SAM" id="MobiDB-lite"/>
    </source>
</evidence>
<dbReference type="Pfam" id="PF17283">
    <property type="entry name" value="Zn_ribbon_SprT"/>
    <property type="match status" value="1"/>
</dbReference>
<dbReference type="STRING" id="1450535.A0A317X732"/>
<evidence type="ECO:0000259" key="2">
    <source>
        <dbReference type="SMART" id="SM00731"/>
    </source>
</evidence>
<comment type="caution">
    <text evidence="3">The sequence shown here is derived from an EMBL/GenBank/DDBJ whole genome shotgun (WGS) entry which is preliminary data.</text>
</comment>
<feature type="compositionally biased region" description="Low complexity" evidence="1">
    <location>
        <begin position="173"/>
        <end position="185"/>
    </location>
</feature>
<dbReference type="GO" id="GO:0006950">
    <property type="term" value="P:response to stress"/>
    <property type="evidence" value="ECO:0007669"/>
    <property type="project" value="UniProtKB-ARBA"/>
</dbReference>
<feature type="compositionally biased region" description="Polar residues" evidence="1">
    <location>
        <begin position="337"/>
        <end position="362"/>
    </location>
</feature>
<feature type="compositionally biased region" description="Acidic residues" evidence="1">
    <location>
        <begin position="162"/>
        <end position="172"/>
    </location>
</feature>
<organism evidence="3 4">
    <name type="scientific">Aspergillus sclerotioniger CBS 115572</name>
    <dbReference type="NCBI Taxonomy" id="1450535"/>
    <lineage>
        <taxon>Eukaryota</taxon>
        <taxon>Fungi</taxon>
        <taxon>Dikarya</taxon>
        <taxon>Ascomycota</taxon>
        <taxon>Pezizomycotina</taxon>
        <taxon>Eurotiomycetes</taxon>
        <taxon>Eurotiomycetidae</taxon>
        <taxon>Eurotiales</taxon>
        <taxon>Aspergillaceae</taxon>
        <taxon>Aspergillus</taxon>
        <taxon>Aspergillus subgen. Circumdati</taxon>
    </lineage>
</organism>
<dbReference type="Proteomes" id="UP000246702">
    <property type="component" value="Unassembled WGS sequence"/>
</dbReference>